<dbReference type="OrthoDB" id="195113at2"/>
<sequence>MSSQRKLVFYGAISADGYLARENHSLDWLIGTEGEEDTDYADFYESVDTIIMGRKTYEEILVLLPEEFPYKGKECFVFSRTLTGSSEDVQFIHEDAADFIRTLKHQDGKRIWIVGGSELLHPVLEEKLVDEFIIQIAPVLLGRGIPLFKSGDRETRLKLTDVRRYKQFAELHYEVK</sequence>
<dbReference type="InterPro" id="IPR024072">
    <property type="entry name" value="DHFR-like_dom_sf"/>
</dbReference>
<dbReference type="InterPro" id="IPR002734">
    <property type="entry name" value="RibDG_C"/>
</dbReference>
<evidence type="ECO:0000313" key="2">
    <source>
        <dbReference type="EMBL" id="KXZ20180.1"/>
    </source>
</evidence>
<gene>
    <name evidence="2" type="ORF">AXI58_15395</name>
</gene>
<dbReference type="EMBL" id="LSBA01000014">
    <property type="protein sequence ID" value="KXZ20180.1"/>
    <property type="molecule type" value="Genomic_DNA"/>
</dbReference>
<dbReference type="SUPFAM" id="SSF53597">
    <property type="entry name" value="Dihydrofolate reductase-like"/>
    <property type="match status" value="1"/>
</dbReference>
<dbReference type="PANTHER" id="PTHR38011:SF11">
    <property type="entry name" value="2,5-DIAMINO-6-RIBOSYLAMINO-4(3H)-PYRIMIDINONE 5'-PHOSPHATE REDUCTASE"/>
    <property type="match status" value="1"/>
</dbReference>
<evidence type="ECO:0000259" key="1">
    <source>
        <dbReference type="Pfam" id="PF01872"/>
    </source>
</evidence>
<accession>A0A150F7D0</accession>
<name>A0A150F7D0_9BACI</name>
<keyword evidence="3" id="KW-1185">Reference proteome</keyword>
<dbReference type="STRING" id="1793963.AXI58_15395"/>
<evidence type="ECO:0000313" key="3">
    <source>
        <dbReference type="Proteomes" id="UP000075430"/>
    </source>
</evidence>
<comment type="caution">
    <text evidence="2">The sequence shown here is derived from an EMBL/GenBank/DDBJ whole genome shotgun (WGS) entry which is preliminary data.</text>
</comment>
<dbReference type="GO" id="GO:0008703">
    <property type="term" value="F:5-amino-6-(5-phosphoribosylamino)uracil reductase activity"/>
    <property type="evidence" value="ECO:0007669"/>
    <property type="project" value="InterPro"/>
</dbReference>
<dbReference type="Proteomes" id="UP000075430">
    <property type="component" value="Unassembled WGS sequence"/>
</dbReference>
<dbReference type="AlphaFoldDB" id="A0A150F7D0"/>
<dbReference type="GO" id="GO:0009231">
    <property type="term" value="P:riboflavin biosynthetic process"/>
    <property type="evidence" value="ECO:0007669"/>
    <property type="project" value="InterPro"/>
</dbReference>
<proteinExistence type="predicted"/>
<organism evidence="2 3">
    <name type="scientific">Bacillus nakamurai</name>
    <dbReference type="NCBI Taxonomy" id="1793963"/>
    <lineage>
        <taxon>Bacteria</taxon>
        <taxon>Bacillati</taxon>
        <taxon>Bacillota</taxon>
        <taxon>Bacilli</taxon>
        <taxon>Bacillales</taxon>
        <taxon>Bacillaceae</taxon>
        <taxon>Bacillus</taxon>
    </lineage>
</organism>
<dbReference type="PANTHER" id="PTHR38011">
    <property type="entry name" value="DIHYDROFOLATE REDUCTASE FAMILY PROTEIN (AFU_ORTHOLOGUE AFUA_8G06820)"/>
    <property type="match status" value="1"/>
</dbReference>
<feature type="domain" description="Bacterial bifunctional deaminase-reductase C-terminal" evidence="1">
    <location>
        <begin position="7"/>
        <end position="166"/>
    </location>
</feature>
<reference evidence="3" key="1">
    <citation type="submission" date="2016-02" db="EMBL/GenBank/DDBJ databases">
        <authorList>
            <person name="Dunlap C."/>
        </authorList>
    </citation>
    <scope>NUCLEOTIDE SEQUENCE [LARGE SCALE GENOMIC DNA]</scope>
    <source>
        <strain evidence="3">NRRL B-41092</strain>
    </source>
</reference>
<dbReference type="Pfam" id="PF01872">
    <property type="entry name" value="RibD_C"/>
    <property type="match status" value="1"/>
</dbReference>
<dbReference type="Gene3D" id="3.40.430.10">
    <property type="entry name" value="Dihydrofolate Reductase, subunit A"/>
    <property type="match status" value="1"/>
</dbReference>
<dbReference type="RefSeq" id="WP_061521665.1">
    <property type="nucleotide sequence ID" value="NZ_JARLZY010000011.1"/>
</dbReference>
<protein>
    <recommendedName>
        <fullName evidence="1">Bacterial bifunctional deaminase-reductase C-terminal domain-containing protein</fullName>
    </recommendedName>
</protein>
<dbReference type="InterPro" id="IPR050765">
    <property type="entry name" value="Riboflavin_Biosynth_HTPR"/>
</dbReference>